<dbReference type="Proteomes" id="UP000681720">
    <property type="component" value="Unassembled WGS sequence"/>
</dbReference>
<organism evidence="3 4">
    <name type="scientific">Rotaria magnacalcarata</name>
    <dbReference type="NCBI Taxonomy" id="392030"/>
    <lineage>
        <taxon>Eukaryota</taxon>
        <taxon>Metazoa</taxon>
        <taxon>Spiralia</taxon>
        <taxon>Gnathifera</taxon>
        <taxon>Rotifera</taxon>
        <taxon>Eurotatoria</taxon>
        <taxon>Bdelloidea</taxon>
        <taxon>Philodinida</taxon>
        <taxon>Philodinidae</taxon>
        <taxon>Rotaria</taxon>
    </lineage>
</organism>
<evidence type="ECO:0000313" key="4">
    <source>
        <dbReference type="Proteomes" id="UP000681967"/>
    </source>
</evidence>
<reference evidence="3" key="1">
    <citation type="submission" date="2021-02" db="EMBL/GenBank/DDBJ databases">
        <authorList>
            <person name="Nowell W R."/>
        </authorList>
    </citation>
    <scope>NUCLEOTIDE SEQUENCE</scope>
</reference>
<evidence type="ECO:0000256" key="1">
    <source>
        <dbReference type="SAM" id="MobiDB-lite"/>
    </source>
</evidence>
<dbReference type="Proteomes" id="UP000681967">
    <property type="component" value="Unassembled WGS sequence"/>
</dbReference>
<feature type="region of interest" description="Disordered" evidence="1">
    <location>
        <begin position="1"/>
        <end position="24"/>
    </location>
</feature>
<dbReference type="AlphaFoldDB" id="A0A8S3BG81"/>
<evidence type="ECO:0000313" key="3">
    <source>
        <dbReference type="EMBL" id="CAF4824429.1"/>
    </source>
</evidence>
<evidence type="ECO:0000313" key="2">
    <source>
        <dbReference type="EMBL" id="CAF4617018.1"/>
    </source>
</evidence>
<proteinExistence type="predicted"/>
<protein>
    <submittedName>
        <fullName evidence="3">Uncharacterized protein</fullName>
    </submittedName>
</protein>
<accession>A0A8S3BG81</accession>
<dbReference type="EMBL" id="CAJOBH010145480">
    <property type="protein sequence ID" value="CAF4824429.1"/>
    <property type="molecule type" value="Genomic_DNA"/>
</dbReference>
<comment type="caution">
    <text evidence="3">The sequence shown here is derived from an EMBL/GenBank/DDBJ whole genome shotgun (WGS) entry which is preliminary data.</text>
</comment>
<gene>
    <name evidence="3" type="ORF">BYL167_LOCUS49135</name>
    <name evidence="2" type="ORF">GIL414_LOCUS39607</name>
</gene>
<feature type="non-terminal residue" evidence="3">
    <location>
        <position position="1"/>
    </location>
</feature>
<dbReference type="EMBL" id="CAJOBJ010107748">
    <property type="protein sequence ID" value="CAF4617018.1"/>
    <property type="molecule type" value="Genomic_DNA"/>
</dbReference>
<sequence length="37" mass="4132">MNTKNSIERTQALPPPLQQTKGNSDLFKNISTCLNDL</sequence>
<name>A0A8S3BG81_9BILA</name>